<reference evidence="3 4" key="1">
    <citation type="submission" date="2024-09" db="EMBL/GenBank/DDBJ databases">
        <title>Rethinking Asexuality: The Enigmatic Case of Functional Sexual Genes in Lepraria (Stereocaulaceae).</title>
        <authorList>
            <person name="Doellman M."/>
            <person name="Sun Y."/>
            <person name="Barcenas-Pena A."/>
            <person name="Lumbsch H.T."/>
            <person name="Grewe F."/>
        </authorList>
    </citation>
    <scope>NUCLEOTIDE SEQUENCE [LARGE SCALE GENOMIC DNA]</scope>
    <source>
        <strain evidence="3 4">Grewe 0041</strain>
    </source>
</reference>
<keyword evidence="4" id="KW-1185">Reference proteome</keyword>
<dbReference type="InterPro" id="IPR036188">
    <property type="entry name" value="FAD/NAD-bd_sf"/>
</dbReference>
<protein>
    <recommendedName>
        <fullName evidence="2">Glucose-methanol-choline oxidoreductase N-terminal domain-containing protein</fullName>
    </recommendedName>
</protein>
<sequence length="427" mass="46342">MPITNKFEAGLDEVDIIIAGGGTAGCIVASRVAAADPSLSILVIESGPNNHNREDVINPSLCLDHFAPDASTAKTYLGKKSSAVANRNVPVATGAVLGGGSSINILQYIRGSRRDFDSWNTPGWSTNELLLYLKRIETYHGRGKKDVHGSSGPVQVSRGGYFNAKTEDDFVQACERLGFPEYPDMQDLESCNGVERVSRTIAPDGRRQDTAHTYLHPLLADGKHPNLYVLCEHKVKRVLVENSKRTTGVEIKTGFVVASGAFGTPAVLERSGIGAKDILDKAGVAQVVDLPGVGWGYQDHSMAIIPYRTDLTDGDTLTYLAIRPEIRQKALADQNPILGWNACDASLKVRPTEAEVDALGPAFREAWDRDFRDVPNRPMMLMTFVSATLDPRAWADGGEFVSITTYPCYPWARGQVHITGSNAEDEG</sequence>
<comment type="similarity">
    <text evidence="1">Belongs to the GMC oxidoreductase family.</text>
</comment>
<dbReference type="InterPro" id="IPR012132">
    <property type="entry name" value="GMC_OxRdtase"/>
</dbReference>
<dbReference type="PROSITE" id="PS51257">
    <property type="entry name" value="PROKAR_LIPOPROTEIN"/>
    <property type="match status" value="1"/>
</dbReference>
<dbReference type="PANTHER" id="PTHR11552">
    <property type="entry name" value="GLUCOSE-METHANOL-CHOLINE GMC OXIDOREDUCTASE"/>
    <property type="match status" value="1"/>
</dbReference>
<evidence type="ECO:0000313" key="3">
    <source>
        <dbReference type="EMBL" id="KAL2045883.1"/>
    </source>
</evidence>
<accession>A0ABR4AJC6</accession>
<organism evidence="3 4">
    <name type="scientific">Lepraria finkii</name>
    <dbReference type="NCBI Taxonomy" id="1340010"/>
    <lineage>
        <taxon>Eukaryota</taxon>
        <taxon>Fungi</taxon>
        <taxon>Dikarya</taxon>
        <taxon>Ascomycota</taxon>
        <taxon>Pezizomycotina</taxon>
        <taxon>Lecanoromycetes</taxon>
        <taxon>OSLEUM clade</taxon>
        <taxon>Lecanoromycetidae</taxon>
        <taxon>Lecanorales</taxon>
        <taxon>Lecanorineae</taxon>
        <taxon>Stereocaulaceae</taxon>
        <taxon>Lepraria</taxon>
    </lineage>
</organism>
<feature type="domain" description="Glucose-methanol-choline oxidoreductase N-terminal" evidence="2">
    <location>
        <begin position="260"/>
        <end position="274"/>
    </location>
</feature>
<dbReference type="SUPFAM" id="SSF51905">
    <property type="entry name" value="FAD/NAD(P)-binding domain"/>
    <property type="match status" value="1"/>
</dbReference>
<dbReference type="PROSITE" id="PS00624">
    <property type="entry name" value="GMC_OXRED_2"/>
    <property type="match status" value="1"/>
</dbReference>
<evidence type="ECO:0000256" key="1">
    <source>
        <dbReference type="ARBA" id="ARBA00010790"/>
    </source>
</evidence>
<dbReference type="EMBL" id="JBHFEH010000132">
    <property type="protein sequence ID" value="KAL2045883.1"/>
    <property type="molecule type" value="Genomic_DNA"/>
</dbReference>
<dbReference type="SUPFAM" id="SSF54373">
    <property type="entry name" value="FAD-linked reductases, C-terminal domain"/>
    <property type="match status" value="1"/>
</dbReference>
<comment type="caution">
    <text evidence="3">The sequence shown here is derived from an EMBL/GenBank/DDBJ whole genome shotgun (WGS) entry which is preliminary data.</text>
</comment>
<dbReference type="Gene3D" id="3.30.560.10">
    <property type="entry name" value="Glucose Oxidase, domain 3"/>
    <property type="match status" value="1"/>
</dbReference>
<evidence type="ECO:0000313" key="4">
    <source>
        <dbReference type="Proteomes" id="UP001590951"/>
    </source>
</evidence>
<proteinExistence type="inferred from homology"/>
<dbReference type="InterPro" id="IPR000172">
    <property type="entry name" value="GMC_OxRdtase_N"/>
</dbReference>
<dbReference type="PIRSF" id="PIRSF000137">
    <property type="entry name" value="Alcohol_oxidase"/>
    <property type="match status" value="1"/>
</dbReference>
<dbReference type="Gene3D" id="3.50.50.60">
    <property type="entry name" value="FAD/NAD(P)-binding domain"/>
    <property type="match status" value="1"/>
</dbReference>
<dbReference type="Proteomes" id="UP001590951">
    <property type="component" value="Unassembled WGS sequence"/>
</dbReference>
<name>A0ABR4AJC6_9LECA</name>
<dbReference type="PANTHER" id="PTHR11552:SF78">
    <property type="entry name" value="GLUCOSE-METHANOL-CHOLINE OXIDOREDUCTASE N-TERMINAL DOMAIN-CONTAINING PROTEIN"/>
    <property type="match status" value="1"/>
</dbReference>
<dbReference type="Pfam" id="PF00732">
    <property type="entry name" value="GMC_oxred_N"/>
    <property type="match status" value="1"/>
</dbReference>
<evidence type="ECO:0000259" key="2">
    <source>
        <dbReference type="PROSITE" id="PS00624"/>
    </source>
</evidence>
<gene>
    <name evidence="3" type="ORF">ABVK25_011986</name>
</gene>